<dbReference type="SUPFAM" id="SSF46785">
    <property type="entry name" value="Winged helix' DNA-binding domain"/>
    <property type="match status" value="1"/>
</dbReference>
<dbReference type="Proteomes" id="UP000315349">
    <property type="component" value="Chromosome"/>
</dbReference>
<keyword evidence="3" id="KW-1185">Reference proteome</keyword>
<feature type="compositionally biased region" description="Polar residues" evidence="1">
    <location>
        <begin position="167"/>
        <end position="177"/>
    </location>
</feature>
<proteinExistence type="predicted"/>
<dbReference type="PANTHER" id="PTHR33221:SF15">
    <property type="entry name" value="HTH-TYPE TRANSCRIPTIONAL REGULATOR YWGB-RELATED"/>
    <property type="match status" value="1"/>
</dbReference>
<dbReference type="AlphaFoldDB" id="A0A518GJE9"/>
<dbReference type="Gene3D" id="1.10.10.10">
    <property type="entry name" value="Winged helix-like DNA-binding domain superfamily/Winged helix DNA-binding domain"/>
    <property type="match status" value="1"/>
</dbReference>
<dbReference type="EMBL" id="CP036299">
    <property type="protein sequence ID" value="QDV28708.1"/>
    <property type="molecule type" value="Genomic_DNA"/>
</dbReference>
<dbReference type="PANTHER" id="PTHR33221">
    <property type="entry name" value="WINGED HELIX-TURN-HELIX TRANSCRIPTIONAL REGULATOR, RRF2 FAMILY"/>
    <property type="match status" value="1"/>
</dbReference>
<gene>
    <name evidence="2" type="primary">ywnA</name>
    <name evidence="2" type="ORF">Spb1_05730</name>
</gene>
<dbReference type="PROSITE" id="PS51197">
    <property type="entry name" value="HTH_RRF2_2"/>
    <property type="match status" value="1"/>
</dbReference>
<name>A0A518GJE9_9PLAN</name>
<reference evidence="2 3" key="1">
    <citation type="submission" date="2019-02" db="EMBL/GenBank/DDBJ databases">
        <title>Deep-cultivation of Planctomycetes and their phenomic and genomic characterization uncovers novel biology.</title>
        <authorList>
            <person name="Wiegand S."/>
            <person name="Jogler M."/>
            <person name="Boedeker C."/>
            <person name="Pinto D."/>
            <person name="Vollmers J."/>
            <person name="Rivas-Marin E."/>
            <person name="Kohn T."/>
            <person name="Peeters S.H."/>
            <person name="Heuer A."/>
            <person name="Rast P."/>
            <person name="Oberbeckmann S."/>
            <person name="Bunk B."/>
            <person name="Jeske O."/>
            <person name="Meyerdierks A."/>
            <person name="Storesund J.E."/>
            <person name="Kallscheuer N."/>
            <person name="Luecker S."/>
            <person name="Lage O.M."/>
            <person name="Pohl T."/>
            <person name="Merkel B.J."/>
            <person name="Hornburger P."/>
            <person name="Mueller R.-W."/>
            <person name="Bruemmer F."/>
            <person name="Labrenz M."/>
            <person name="Spormann A.M."/>
            <person name="Op den Camp H."/>
            <person name="Overmann J."/>
            <person name="Amann R."/>
            <person name="Jetten M.S.M."/>
            <person name="Mascher T."/>
            <person name="Medema M.H."/>
            <person name="Devos D.P."/>
            <person name="Kaster A.-K."/>
            <person name="Ovreas L."/>
            <person name="Rohde M."/>
            <person name="Galperin M.Y."/>
            <person name="Jogler C."/>
        </authorList>
    </citation>
    <scope>NUCLEOTIDE SEQUENCE [LARGE SCALE GENOMIC DNA]</scope>
    <source>
        <strain evidence="2 3">Spb1</strain>
    </source>
</reference>
<dbReference type="InterPro" id="IPR036390">
    <property type="entry name" value="WH_DNA-bd_sf"/>
</dbReference>
<dbReference type="KEGG" id="peh:Spb1_05730"/>
<dbReference type="RefSeq" id="WP_145295455.1">
    <property type="nucleotide sequence ID" value="NZ_CP036299.1"/>
</dbReference>
<sequence length="187" mass="20595">MDTRFTVAAHVLGYLAWQGEQGVEWVSSDELGRSINTHSVVVRRLLTQLQKAGLIETRRGASGGSRLARPASAIHLGEVFDAVVESGTSLISFPREVERDECQVGEHIEAVLREVIAEAEAVFRRNLGRTSVAEFSQMVVNRMIKLGICCPSEKERQPAAAKKHSQTTRLVEQTKAISGSRKGKTKR</sequence>
<dbReference type="GO" id="GO:0005829">
    <property type="term" value="C:cytosol"/>
    <property type="evidence" value="ECO:0007669"/>
    <property type="project" value="TreeGrafter"/>
</dbReference>
<evidence type="ECO:0000256" key="1">
    <source>
        <dbReference type="SAM" id="MobiDB-lite"/>
    </source>
</evidence>
<evidence type="ECO:0000313" key="3">
    <source>
        <dbReference type="Proteomes" id="UP000315349"/>
    </source>
</evidence>
<evidence type="ECO:0000313" key="2">
    <source>
        <dbReference type="EMBL" id="QDV28708.1"/>
    </source>
</evidence>
<feature type="region of interest" description="Disordered" evidence="1">
    <location>
        <begin position="155"/>
        <end position="187"/>
    </location>
</feature>
<dbReference type="InterPro" id="IPR036388">
    <property type="entry name" value="WH-like_DNA-bd_sf"/>
</dbReference>
<organism evidence="2 3">
    <name type="scientific">Planctopirus ephydatiae</name>
    <dbReference type="NCBI Taxonomy" id="2528019"/>
    <lineage>
        <taxon>Bacteria</taxon>
        <taxon>Pseudomonadati</taxon>
        <taxon>Planctomycetota</taxon>
        <taxon>Planctomycetia</taxon>
        <taxon>Planctomycetales</taxon>
        <taxon>Planctomycetaceae</taxon>
        <taxon>Planctopirus</taxon>
    </lineage>
</organism>
<accession>A0A518GJE9</accession>
<dbReference type="Pfam" id="PF02082">
    <property type="entry name" value="Rrf2"/>
    <property type="match status" value="1"/>
</dbReference>
<dbReference type="InterPro" id="IPR000944">
    <property type="entry name" value="Tscrpt_reg_Rrf2"/>
</dbReference>
<protein>
    <submittedName>
        <fullName evidence="2">HTH-type transcriptional regulator YwnA</fullName>
    </submittedName>
</protein>
<dbReference type="GO" id="GO:0003700">
    <property type="term" value="F:DNA-binding transcription factor activity"/>
    <property type="evidence" value="ECO:0007669"/>
    <property type="project" value="TreeGrafter"/>
</dbReference>
<dbReference type="OrthoDB" id="213028at2"/>